<reference evidence="4" key="1">
    <citation type="submission" date="2020-02" db="EMBL/GenBank/DDBJ databases">
        <authorList>
            <person name="Meier V. D."/>
        </authorList>
    </citation>
    <scope>NUCLEOTIDE SEQUENCE</scope>
    <source>
        <strain evidence="4">AVDCRST_MAG75</strain>
    </source>
</reference>
<dbReference type="EC" id="2.3.1.51" evidence="4"/>
<dbReference type="Pfam" id="PF01553">
    <property type="entry name" value="Acyltransferase"/>
    <property type="match status" value="1"/>
</dbReference>
<dbReference type="CDD" id="cd07989">
    <property type="entry name" value="LPLAT_AGPAT-like"/>
    <property type="match status" value="1"/>
</dbReference>
<keyword evidence="1 4" id="KW-0808">Transferase</keyword>
<accession>A0A6J4MYN6</accession>
<dbReference type="SUPFAM" id="SSF69593">
    <property type="entry name" value="Glycerol-3-phosphate (1)-acyltransferase"/>
    <property type="match status" value="1"/>
</dbReference>
<dbReference type="SMART" id="SM00563">
    <property type="entry name" value="PlsC"/>
    <property type="match status" value="1"/>
</dbReference>
<dbReference type="EMBL" id="CADCUO010000014">
    <property type="protein sequence ID" value="CAA9372491.1"/>
    <property type="molecule type" value="Genomic_DNA"/>
</dbReference>
<dbReference type="GO" id="GO:0003841">
    <property type="term" value="F:1-acylglycerol-3-phosphate O-acyltransferase activity"/>
    <property type="evidence" value="ECO:0007669"/>
    <property type="project" value="UniProtKB-EC"/>
</dbReference>
<dbReference type="GO" id="GO:0006654">
    <property type="term" value="P:phosphatidic acid biosynthetic process"/>
    <property type="evidence" value="ECO:0007669"/>
    <property type="project" value="TreeGrafter"/>
</dbReference>
<name>A0A6J4MYN6_9ACTN</name>
<dbReference type="InterPro" id="IPR002123">
    <property type="entry name" value="Plipid/glycerol_acylTrfase"/>
</dbReference>
<evidence type="ECO:0000259" key="3">
    <source>
        <dbReference type="SMART" id="SM00563"/>
    </source>
</evidence>
<keyword evidence="2 4" id="KW-0012">Acyltransferase</keyword>
<gene>
    <name evidence="4" type="ORF">AVDCRST_MAG75-197</name>
</gene>
<dbReference type="PANTHER" id="PTHR10434">
    <property type="entry name" value="1-ACYL-SN-GLYCEROL-3-PHOSPHATE ACYLTRANSFERASE"/>
    <property type="match status" value="1"/>
</dbReference>
<dbReference type="AlphaFoldDB" id="A0A6J4MYN6"/>
<organism evidence="4">
    <name type="scientific">uncultured Propionibacteriaceae bacterium</name>
    <dbReference type="NCBI Taxonomy" id="257457"/>
    <lineage>
        <taxon>Bacteria</taxon>
        <taxon>Bacillati</taxon>
        <taxon>Actinomycetota</taxon>
        <taxon>Actinomycetes</taxon>
        <taxon>Propionibacteriales</taxon>
        <taxon>Propionibacteriaceae</taxon>
        <taxon>environmental samples</taxon>
    </lineage>
</organism>
<protein>
    <submittedName>
        <fullName evidence="4">Acyl-CoA:1-acyl-sn-glycerol-3-phosphate acyltransferase</fullName>
        <ecNumber evidence="4">2.3.1.51</ecNumber>
    </submittedName>
</protein>
<evidence type="ECO:0000256" key="1">
    <source>
        <dbReference type="ARBA" id="ARBA00022679"/>
    </source>
</evidence>
<evidence type="ECO:0000256" key="2">
    <source>
        <dbReference type="ARBA" id="ARBA00023315"/>
    </source>
</evidence>
<dbReference type="PANTHER" id="PTHR10434:SF11">
    <property type="entry name" value="1-ACYL-SN-GLYCEROL-3-PHOSPHATE ACYLTRANSFERASE"/>
    <property type="match status" value="1"/>
</dbReference>
<feature type="domain" description="Phospholipid/glycerol acyltransferase" evidence="3">
    <location>
        <begin position="107"/>
        <end position="222"/>
    </location>
</feature>
<proteinExistence type="predicted"/>
<evidence type="ECO:0000313" key="4">
    <source>
        <dbReference type="EMBL" id="CAA9372491.1"/>
    </source>
</evidence>
<sequence>MSGRELARWAIPAGRRGVAGAVREAITDLTDVAAGWHWGRGVSAPRSAEADPAAAEAPGYDTAWARSLPIRALREVVQVGVLHPLLGRQVNLEVHGVEEFGELDGPVLLVANHSSHLDTAAVLATLPAGRRRRTVVATAVDGGTTRWRAGGPAIAFHALPIERSDQTLASTAGELLAGGWTLIVYPEGSRSADGFVGAFGSAAAQLAVEQHVPIVPVGLRGSYAAMPRGRAWPTPGRPRVSVRYGSAIRPGTGESVEQLTSRVETTVLQLIAEDATSWWAVQRSAGLPALDPPTASWRRIWEQSAELPPSGPARPRIWRG</sequence>